<evidence type="ECO:0000313" key="2">
    <source>
        <dbReference type="EMBL" id="TMI83086.1"/>
    </source>
</evidence>
<dbReference type="SUPFAM" id="SSF54523">
    <property type="entry name" value="Pili subunits"/>
    <property type="match status" value="1"/>
</dbReference>
<comment type="caution">
    <text evidence="2">The sequence shown here is derived from an EMBL/GenBank/DDBJ whole genome shotgun (WGS) entry which is preliminary data.</text>
</comment>
<organism evidence="2 3">
    <name type="scientific">Candidatus Segetimicrobium genomatis</name>
    <dbReference type="NCBI Taxonomy" id="2569760"/>
    <lineage>
        <taxon>Bacteria</taxon>
        <taxon>Bacillati</taxon>
        <taxon>Candidatus Sysuimicrobiota</taxon>
        <taxon>Candidatus Sysuimicrobiia</taxon>
        <taxon>Candidatus Sysuimicrobiales</taxon>
        <taxon>Candidatus Segetimicrobiaceae</taxon>
        <taxon>Candidatus Segetimicrobium</taxon>
    </lineage>
</organism>
<feature type="transmembrane region" description="Helical" evidence="1">
    <location>
        <begin position="20"/>
        <end position="43"/>
    </location>
</feature>
<protein>
    <recommendedName>
        <fullName evidence="4">Prepilin-type N-terminal cleavage/methylation domain-containing protein</fullName>
    </recommendedName>
</protein>
<sequence>MGTLSFRTTTPPGGRRELGYTGIEILMVLALAAILIAGAVLGFKKNINQEQLDGWARSTTRDFDAGWQEAVTRRATVTITLTSSTYLVANGARTIRYGQLPSDISITSTCTSSICYFSRRGVPVTAAGASDVTRTITLTSASTGRSFVITIQASTGRVSYQ</sequence>
<dbReference type="InterPro" id="IPR045584">
    <property type="entry name" value="Pilin-like"/>
</dbReference>
<evidence type="ECO:0000313" key="3">
    <source>
        <dbReference type="Proteomes" id="UP000320048"/>
    </source>
</evidence>
<dbReference type="AlphaFoldDB" id="A0A537JIZ2"/>
<dbReference type="Proteomes" id="UP000320048">
    <property type="component" value="Unassembled WGS sequence"/>
</dbReference>
<dbReference type="EMBL" id="VBAO01000093">
    <property type="protein sequence ID" value="TMI83086.1"/>
    <property type="molecule type" value="Genomic_DNA"/>
</dbReference>
<name>A0A537JIZ2_9BACT</name>
<keyword evidence="1" id="KW-0472">Membrane</keyword>
<proteinExistence type="predicted"/>
<accession>A0A537JIZ2</accession>
<keyword evidence="1" id="KW-0812">Transmembrane</keyword>
<evidence type="ECO:0008006" key="4">
    <source>
        <dbReference type="Google" id="ProtNLM"/>
    </source>
</evidence>
<gene>
    <name evidence="2" type="ORF">E6H04_03600</name>
</gene>
<evidence type="ECO:0000256" key="1">
    <source>
        <dbReference type="SAM" id="Phobius"/>
    </source>
</evidence>
<reference evidence="2 3" key="1">
    <citation type="journal article" date="2019" name="Nat. Microbiol.">
        <title>Mediterranean grassland soil C-N compound turnover is dependent on rainfall and depth, and is mediated by genomically divergent microorganisms.</title>
        <authorList>
            <person name="Diamond S."/>
            <person name="Andeer P.F."/>
            <person name="Li Z."/>
            <person name="Crits-Christoph A."/>
            <person name="Burstein D."/>
            <person name="Anantharaman K."/>
            <person name="Lane K.R."/>
            <person name="Thomas B.C."/>
            <person name="Pan C."/>
            <person name="Northen T.R."/>
            <person name="Banfield J.F."/>
        </authorList>
    </citation>
    <scope>NUCLEOTIDE SEQUENCE [LARGE SCALE GENOMIC DNA]</scope>
    <source>
        <strain evidence="2">NP_7</strain>
    </source>
</reference>
<keyword evidence="1" id="KW-1133">Transmembrane helix</keyword>